<keyword evidence="1" id="KW-1133">Transmembrane helix</keyword>
<feature type="transmembrane region" description="Helical" evidence="1">
    <location>
        <begin position="20"/>
        <end position="42"/>
    </location>
</feature>
<keyword evidence="1" id="KW-0472">Membrane</keyword>
<accession>A0A6B2LT62</accession>
<evidence type="ECO:0000313" key="2">
    <source>
        <dbReference type="EMBL" id="NDV40382.1"/>
    </source>
</evidence>
<name>A0A6B2LT62_9EUKA</name>
<proteinExistence type="predicted"/>
<organism evidence="2">
    <name type="scientific">Arcella intermedia</name>
    <dbReference type="NCBI Taxonomy" id="1963864"/>
    <lineage>
        <taxon>Eukaryota</taxon>
        <taxon>Amoebozoa</taxon>
        <taxon>Tubulinea</taxon>
        <taxon>Elardia</taxon>
        <taxon>Arcellinida</taxon>
        <taxon>Sphaerothecina</taxon>
        <taxon>Arcellidae</taxon>
        <taxon>Arcella</taxon>
    </lineage>
</organism>
<dbReference type="AlphaFoldDB" id="A0A6B2LT62"/>
<reference evidence="2" key="1">
    <citation type="journal article" date="2020" name="J. Eukaryot. Microbiol.">
        <title>De novo Sequencing, Assembly and Annotation of the Transcriptome for the Free-Living Testate Amoeba Arcella intermedia.</title>
        <authorList>
            <person name="Ribeiro G.M."/>
            <person name="Porfirio-Sousa A.L."/>
            <person name="Maurer-Alcala X.X."/>
            <person name="Katz L.A."/>
            <person name="Lahr D.J.G."/>
        </authorList>
    </citation>
    <scope>NUCLEOTIDE SEQUENCE</scope>
</reference>
<keyword evidence="1" id="KW-0812">Transmembrane</keyword>
<protein>
    <submittedName>
        <fullName evidence="2">Uncharacterized protein</fullName>
    </submittedName>
</protein>
<evidence type="ECO:0000256" key="1">
    <source>
        <dbReference type="SAM" id="Phobius"/>
    </source>
</evidence>
<sequence length="91" mass="10160">MQMCFLRFMANLVILVKGNWIINGITLKVGPLISLLLSLLMLGRFKRLSCPMITVGLDLGGFVSGLLLRIQMERSGTFLLESGLLWMKEMG</sequence>
<dbReference type="EMBL" id="GIBP01011413">
    <property type="protein sequence ID" value="NDV40382.1"/>
    <property type="molecule type" value="Transcribed_RNA"/>
</dbReference>